<evidence type="ECO:0000256" key="5">
    <source>
        <dbReference type="ARBA" id="ARBA00022692"/>
    </source>
</evidence>
<keyword evidence="4 8" id="KW-1003">Cell membrane</keyword>
<dbReference type="Gene3D" id="3.30.460.20">
    <property type="entry name" value="CorA soluble domain-like"/>
    <property type="match status" value="1"/>
</dbReference>
<keyword evidence="8" id="KW-0460">Magnesium</keyword>
<keyword evidence="11" id="KW-1185">Reference proteome</keyword>
<evidence type="ECO:0000256" key="9">
    <source>
        <dbReference type="SAM" id="MobiDB-lite"/>
    </source>
</evidence>
<keyword evidence="3 8" id="KW-0813">Transport</keyword>
<dbReference type="Pfam" id="PF01544">
    <property type="entry name" value="CorA"/>
    <property type="match status" value="1"/>
</dbReference>
<keyword evidence="5 8" id="KW-0812">Transmembrane</keyword>
<dbReference type="GO" id="GO:0015095">
    <property type="term" value="F:magnesium ion transmembrane transporter activity"/>
    <property type="evidence" value="ECO:0007669"/>
    <property type="project" value="UniProtKB-UniRule"/>
</dbReference>
<dbReference type="GO" id="GO:0000287">
    <property type="term" value="F:magnesium ion binding"/>
    <property type="evidence" value="ECO:0007669"/>
    <property type="project" value="TreeGrafter"/>
</dbReference>
<name>A0A5B8G276_9RHOB</name>
<dbReference type="NCBIfam" id="TIGR00383">
    <property type="entry name" value="corA"/>
    <property type="match status" value="1"/>
</dbReference>
<protein>
    <recommendedName>
        <fullName evidence="8">Magnesium transport protein CorA</fullName>
    </recommendedName>
</protein>
<feature type="compositionally biased region" description="Basic residues" evidence="9">
    <location>
        <begin position="1"/>
        <end position="14"/>
    </location>
</feature>
<dbReference type="SUPFAM" id="SSF143865">
    <property type="entry name" value="CorA soluble domain-like"/>
    <property type="match status" value="1"/>
</dbReference>
<evidence type="ECO:0000256" key="4">
    <source>
        <dbReference type="ARBA" id="ARBA00022475"/>
    </source>
</evidence>
<dbReference type="CDD" id="cd12828">
    <property type="entry name" value="TmCorA-like_1"/>
    <property type="match status" value="1"/>
</dbReference>
<dbReference type="AlphaFoldDB" id="A0A5B8G276"/>
<feature type="transmembrane region" description="Helical" evidence="8">
    <location>
        <begin position="292"/>
        <end position="313"/>
    </location>
</feature>
<keyword evidence="8" id="KW-0406">Ion transport</keyword>
<dbReference type="EMBL" id="CP040818">
    <property type="protein sequence ID" value="QDL92693.1"/>
    <property type="molecule type" value="Genomic_DNA"/>
</dbReference>
<dbReference type="GO" id="GO:0005886">
    <property type="term" value="C:plasma membrane"/>
    <property type="evidence" value="ECO:0007669"/>
    <property type="project" value="UniProtKB-SubCell"/>
</dbReference>
<dbReference type="GO" id="GO:0015087">
    <property type="term" value="F:cobalt ion transmembrane transporter activity"/>
    <property type="evidence" value="ECO:0007669"/>
    <property type="project" value="UniProtKB-UniRule"/>
</dbReference>
<dbReference type="FunFam" id="1.20.58.340:FF:000012">
    <property type="entry name" value="Magnesium transport protein CorA"/>
    <property type="match status" value="1"/>
</dbReference>
<sequence length="377" mass="42275">MSSLRSRTRRRKRAPVGARPGILTADPQAEDSAASLISFDDDTASAPVPGTLEAIRAARAAGRRVWLDVTGLRDIAFIGAVGAEFGLHQLALEDVVNTGQHAKVESFEGNVYAVLRMFRPDRPFETEQISLFLGADFVLTFQERKGDCFGEVRRRLADPKAQMRRRGADYLAYALIDAVVDGHFPALERAGDLLADLEDEILAGPDPSQMLRLHEMRGRLMVVRRAMWPTRDMVNSLQRGDIPEMREETRVFLRDVHDHVVQIIDMNESYRETAASLLEVYLSMQNARMNEIIKILTVVSTVFIPLSFLAGLWGMNFQGSPWNMPELHWAYGYPMALGVMALVAGAILFFILRKGWLRDASRVPRAHPHGEETAKPH</sequence>
<dbReference type="InterPro" id="IPR004488">
    <property type="entry name" value="Mg/Co-transport_prot_CorA"/>
</dbReference>
<gene>
    <name evidence="8 10" type="primary">corA</name>
    <name evidence="10" type="ORF">FDP22_13420</name>
</gene>
<evidence type="ECO:0000313" key="11">
    <source>
        <dbReference type="Proteomes" id="UP000305888"/>
    </source>
</evidence>
<dbReference type="SUPFAM" id="SSF144083">
    <property type="entry name" value="Magnesium transport protein CorA, transmembrane region"/>
    <property type="match status" value="1"/>
</dbReference>
<reference evidence="10 11" key="1">
    <citation type="submission" date="2019-06" db="EMBL/GenBank/DDBJ databases">
        <title>Genome sequence of Rhodobacteraceae bacterium D4M1.</title>
        <authorList>
            <person name="Cao J."/>
        </authorList>
    </citation>
    <scope>NUCLEOTIDE SEQUENCE [LARGE SCALE GENOMIC DNA]</scope>
    <source>
        <strain evidence="10 11">D4M1</strain>
    </source>
</reference>
<proteinExistence type="inferred from homology"/>
<feature type="transmembrane region" description="Helical" evidence="8">
    <location>
        <begin position="333"/>
        <end position="352"/>
    </location>
</feature>
<dbReference type="GO" id="GO:0050897">
    <property type="term" value="F:cobalt ion binding"/>
    <property type="evidence" value="ECO:0007669"/>
    <property type="project" value="TreeGrafter"/>
</dbReference>
<comment type="function">
    <text evidence="8">Mediates influx of magnesium ions.</text>
</comment>
<dbReference type="InterPro" id="IPR045863">
    <property type="entry name" value="CorA_TM1_TM2"/>
</dbReference>
<keyword evidence="6 8" id="KW-1133">Transmembrane helix</keyword>
<evidence type="ECO:0000256" key="8">
    <source>
        <dbReference type="RuleBase" id="RU362010"/>
    </source>
</evidence>
<dbReference type="InterPro" id="IPR045861">
    <property type="entry name" value="CorA_cytoplasmic_dom"/>
</dbReference>
<dbReference type="InterPro" id="IPR002523">
    <property type="entry name" value="MgTranspt_CorA/ZnTranspt_ZntB"/>
</dbReference>
<dbReference type="Proteomes" id="UP000305888">
    <property type="component" value="Chromosome"/>
</dbReference>
<evidence type="ECO:0000256" key="2">
    <source>
        <dbReference type="ARBA" id="ARBA00009765"/>
    </source>
</evidence>
<accession>A0A5B8G276</accession>
<dbReference type="OrthoDB" id="9803416at2"/>
<feature type="region of interest" description="Disordered" evidence="9">
    <location>
        <begin position="1"/>
        <end position="25"/>
    </location>
</feature>
<evidence type="ECO:0000313" key="10">
    <source>
        <dbReference type="EMBL" id="QDL92693.1"/>
    </source>
</evidence>
<evidence type="ECO:0000256" key="1">
    <source>
        <dbReference type="ARBA" id="ARBA00004651"/>
    </source>
</evidence>
<dbReference type="KEGG" id="ppru:FDP22_13420"/>
<dbReference type="RefSeq" id="WP_138574379.1">
    <property type="nucleotide sequence ID" value="NZ_CP040818.1"/>
</dbReference>
<comment type="subcellular location">
    <subcellularLocation>
        <location evidence="1">Cell membrane</location>
        <topology evidence="1">Multi-pass membrane protein</topology>
    </subcellularLocation>
    <subcellularLocation>
        <location evidence="8">Membrane</location>
        <topology evidence="8">Multi-pass membrane protein</topology>
    </subcellularLocation>
</comment>
<evidence type="ECO:0000256" key="6">
    <source>
        <dbReference type="ARBA" id="ARBA00022989"/>
    </source>
</evidence>
<evidence type="ECO:0000256" key="7">
    <source>
        <dbReference type="ARBA" id="ARBA00023136"/>
    </source>
</evidence>
<evidence type="ECO:0000256" key="3">
    <source>
        <dbReference type="ARBA" id="ARBA00022448"/>
    </source>
</evidence>
<dbReference type="PANTHER" id="PTHR46494:SF1">
    <property type="entry name" value="CORA FAMILY METAL ION TRANSPORTER (EUROFUNG)"/>
    <property type="match status" value="1"/>
</dbReference>
<comment type="similarity">
    <text evidence="2 8">Belongs to the CorA metal ion transporter (MIT) (TC 1.A.35) family.</text>
</comment>
<dbReference type="PANTHER" id="PTHR46494">
    <property type="entry name" value="CORA FAMILY METAL ION TRANSPORTER (EUROFUNG)"/>
    <property type="match status" value="1"/>
</dbReference>
<keyword evidence="7 8" id="KW-0472">Membrane</keyword>
<organism evidence="10 11">
    <name type="scientific">Paroceanicella profunda</name>
    <dbReference type="NCBI Taxonomy" id="2579971"/>
    <lineage>
        <taxon>Bacteria</taxon>
        <taxon>Pseudomonadati</taxon>
        <taxon>Pseudomonadota</taxon>
        <taxon>Alphaproteobacteria</taxon>
        <taxon>Rhodobacterales</taxon>
        <taxon>Paracoccaceae</taxon>
        <taxon>Paroceanicella</taxon>
    </lineage>
</organism>
<dbReference type="Gene3D" id="1.20.58.340">
    <property type="entry name" value="Magnesium transport protein CorA, transmembrane region"/>
    <property type="match status" value="2"/>
</dbReference>